<accession>K6XMK6</accession>
<protein>
    <recommendedName>
        <fullName evidence="3">Capsular polysaccharide synthesis enzyme CpsB</fullName>
    </recommendedName>
</protein>
<organism evidence="1 2">
    <name type="scientific">Aliiglaciecola lipolytica E3</name>
    <dbReference type="NCBI Taxonomy" id="1127673"/>
    <lineage>
        <taxon>Bacteria</taxon>
        <taxon>Pseudomonadati</taxon>
        <taxon>Pseudomonadota</taxon>
        <taxon>Gammaproteobacteria</taxon>
        <taxon>Alteromonadales</taxon>
        <taxon>Alteromonadaceae</taxon>
        <taxon>Aliiglaciecola</taxon>
    </lineage>
</organism>
<dbReference type="AlphaFoldDB" id="K6XMK6"/>
<dbReference type="InterPro" id="IPR023614">
    <property type="entry name" value="Porin_dom_sf"/>
</dbReference>
<dbReference type="Gene3D" id="2.40.160.10">
    <property type="entry name" value="Porin"/>
    <property type="match status" value="1"/>
</dbReference>
<comment type="caution">
    <text evidence="1">The sequence shown here is derived from an EMBL/GenBank/DDBJ whole genome shotgun (WGS) entry which is preliminary data.</text>
</comment>
<dbReference type="eggNOG" id="COG5338">
    <property type="taxonomic scope" value="Bacteria"/>
</dbReference>
<keyword evidence="2" id="KW-1185">Reference proteome</keyword>
<evidence type="ECO:0008006" key="3">
    <source>
        <dbReference type="Google" id="ProtNLM"/>
    </source>
</evidence>
<dbReference type="SUPFAM" id="SSF56935">
    <property type="entry name" value="Porins"/>
    <property type="match status" value="2"/>
</dbReference>
<evidence type="ECO:0000313" key="1">
    <source>
        <dbReference type="EMBL" id="GAC12901.1"/>
    </source>
</evidence>
<sequence length="395" mass="45059">MINLEIMTSIRLKKSFKLLIVLLAWVNINVSQAQEREGFSAIIGANIGQDDNIFRSSEELSDQFFQLSPALKLTELYEAVQVDAQYKGNYRQYADNSHLNYADHEASIKGQYKHTSKFTSELAFGYAKKIEEPGITNAVGFVLDEFNQIKTSSLKAAGTYGTNASKGQIRLAFDVTKRRFDNNEQAFRDSDSNKLTGTFFYRVAPKTRLVLESSVDDIDYQNTEFFDASAKQMRYLLGAEWNATAKSTGIFKIGYQDIDYNNELLNDISGLAFYLDMIWKPNTYSTVKLGADRSTRESAIPGLPSFISETYSVGVEHEFSVKSKISLDYNYRKDDLSSSQDRSDNLSAIEARYTYALKRSWLVYLDYKHKKRHSNLALFDYDSNIYTLGINWLID</sequence>
<name>K6XMK6_9ALTE</name>
<dbReference type="STRING" id="1127673.GLIP_0247"/>
<dbReference type="Proteomes" id="UP000006334">
    <property type="component" value="Unassembled WGS sequence"/>
</dbReference>
<dbReference type="EMBL" id="BAEN01000010">
    <property type="protein sequence ID" value="GAC12901.1"/>
    <property type="molecule type" value="Genomic_DNA"/>
</dbReference>
<dbReference type="RefSeq" id="WP_008842721.1">
    <property type="nucleotide sequence ID" value="NZ_BAEN01000010.1"/>
</dbReference>
<evidence type="ECO:0000313" key="2">
    <source>
        <dbReference type="Proteomes" id="UP000006334"/>
    </source>
</evidence>
<reference evidence="1 2" key="1">
    <citation type="journal article" date="2017" name="Antonie Van Leeuwenhoek">
        <title>Rhizobium rhizosphaerae sp. nov., a novel species isolated from rice rhizosphere.</title>
        <authorList>
            <person name="Zhao J.J."/>
            <person name="Zhang J."/>
            <person name="Zhang R.J."/>
            <person name="Zhang C.W."/>
            <person name="Yin H.Q."/>
            <person name="Zhang X.X."/>
        </authorList>
    </citation>
    <scope>NUCLEOTIDE SEQUENCE [LARGE SCALE GENOMIC DNA]</scope>
    <source>
        <strain evidence="1 2">E3</strain>
    </source>
</reference>
<dbReference type="OrthoDB" id="9153755at2"/>
<dbReference type="InterPro" id="IPR018759">
    <property type="entry name" value="BBP2_2"/>
</dbReference>
<gene>
    <name evidence="1" type="ORF">GLIP_0247</name>
</gene>
<proteinExistence type="predicted"/>
<dbReference type="Pfam" id="PF10082">
    <property type="entry name" value="BBP2_2"/>
    <property type="match status" value="1"/>
</dbReference>